<dbReference type="InterPro" id="IPR033704">
    <property type="entry name" value="dUTPase_trimeric"/>
</dbReference>
<dbReference type="Gene3D" id="2.70.40.10">
    <property type="match status" value="1"/>
</dbReference>
<dbReference type="GO" id="GO:0000166">
    <property type="term" value="F:nucleotide binding"/>
    <property type="evidence" value="ECO:0007669"/>
    <property type="project" value="UniProtKB-KW"/>
</dbReference>
<feature type="binding site" evidence="4">
    <location>
        <position position="148"/>
    </location>
    <ligand>
        <name>dCTP</name>
        <dbReference type="ChEBI" id="CHEBI:61481"/>
    </ligand>
</feature>
<comment type="function">
    <text evidence="4">Bifunctional enzyme that catalyzes both the deamination of dCTP to dUTP and the hydrolysis of dUTP to dUMP without releasing the toxic dUTP intermediate.</text>
</comment>
<evidence type="ECO:0000256" key="1">
    <source>
        <dbReference type="ARBA" id="ARBA00022741"/>
    </source>
</evidence>
<dbReference type="InterPro" id="IPR011962">
    <property type="entry name" value="dCTP_deaminase"/>
</dbReference>
<accession>A0A1F4NU82</accession>
<comment type="catalytic activity">
    <reaction evidence="4">
        <text>dCTP + 2 H2O = dUMP + NH4(+) + diphosphate</text>
        <dbReference type="Rhea" id="RHEA:19205"/>
        <dbReference type="ChEBI" id="CHEBI:15377"/>
        <dbReference type="ChEBI" id="CHEBI:28938"/>
        <dbReference type="ChEBI" id="CHEBI:33019"/>
        <dbReference type="ChEBI" id="CHEBI:61481"/>
        <dbReference type="ChEBI" id="CHEBI:246422"/>
        <dbReference type="EC" id="3.5.4.30"/>
    </reaction>
</comment>
<comment type="similarity">
    <text evidence="4">Belongs to the dCTP deaminase family.</text>
</comment>
<comment type="subunit">
    <text evidence="4">Homotrimer.</text>
</comment>
<evidence type="ECO:0000256" key="4">
    <source>
        <dbReference type="HAMAP-Rule" id="MF_00146"/>
    </source>
</evidence>
<dbReference type="GO" id="GO:0033973">
    <property type="term" value="F:dCTP deaminase (dUMP-forming) activity"/>
    <property type="evidence" value="ECO:0007669"/>
    <property type="project" value="UniProtKB-UniRule"/>
</dbReference>
<comment type="caution">
    <text evidence="6">The sequence shown here is derived from an EMBL/GenBank/DDBJ whole genome shotgun (WGS) entry which is preliminary data.</text>
</comment>
<evidence type="ECO:0000313" key="6">
    <source>
        <dbReference type="EMBL" id="OGB74422.1"/>
    </source>
</evidence>
<keyword evidence="3 4" id="KW-0546">Nucleotide metabolism</keyword>
<evidence type="ECO:0000256" key="3">
    <source>
        <dbReference type="ARBA" id="ARBA00023080"/>
    </source>
</evidence>
<dbReference type="EMBL" id="META01000002">
    <property type="protein sequence ID" value="OGB74422.1"/>
    <property type="molecule type" value="Genomic_DNA"/>
</dbReference>
<name>A0A1F4NU82_UNCK3</name>
<feature type="site" description="Important for bifunctional activity" evidence="4">
    <location>
        <begin position="116"/>
        <end position="117"/>
    </location>
</feature>
<feature type="binding site" evidence="4">
    <location>
        <position position="119"/>
    </location>
    <ligand>
        <name>dCTP</name>
        <dbReference type="ChEBI" id="CHEBI:61481"/>
    </ligand>
</feature>
<dbReference type="GO" id="GO:0006229">
    <property type="term" value="P:dUTP biosynthetic process"/>
    <property type="evidence" value="ECO:0007669"/>
    <property type="project" value="InterPro"/>
</dbReference>
<feature type="binding site" evidence="4">
    <location>
        <position position="162"/>
    </location>
    <ligand>
        <name>dCTP</name>
        <dbReference type="ChEBI" id="CHEBI:61481"/>
    </ligand>
</feature>
<keyword evidence="1 4" id="KW-0547">Nucleotide-binding</keyword>
<dbReference type="GO" id="GO:0008829">
    <property type="term" value="F:dCTP deaminase activity"/>
    <property type="evidence" value="ECO:0007669"/>
    <property type="project" value="InterPro"/>
</dbReference>
<feature type="region of interest" description="Disordered" evidence="5">
    <location>
        <begin position="155"/>
        <end position="189"/>
    </location>
</feature>
<dbReference type="NCBIfam" id="TIGR02274">
    <property type="entry name" value="dCTP_deam"/>
    <property type="match status" value="1"/>
</dbReference>
<evidence type="ECO:0000313" key="7">
    <source>
        <dbReference type="Proteomes" id="UP000176651"/>
    </source>
</evidence>
<evidence type="ECO:0000256" key="2">
    <source>
        <dbReference type="ARBA" id="ARBA00022801"/>
    </source>
</evidence>
<dbReference type="HAMAP" id="MF_00146">
    <property type="entry name" value="dCTP_deaminase"/>
    <property type="match status" value="1"/>
</dbReference>
<reference evidence="6 7" key="1">
    <citation type="journal article" date="2016" name="Nat. Commun.">
        <title>Thousands of microbial genomes shed light on interconnected biogeochemical processes in an aquifer system.</title>
        <authorList>
            <person name="Anantharaman K."/>
            <person name="Brown C.T."/>
            <person name="Hug L.A."/>
            <person name="Sharon I."/>
            <person name="Castelle C.J."/>
            <person name="Probst A.J."/>
            <person name="Thomas B.C."/>
            <person name="Singh A."/>
            <person name="Wilkins M.J."/>
            <person name="Karaoz U."/>
            <person name="Brodie E.L."/>
            <person name="Williams K.H."/>
            <person name="Hubbard S.S."/>
            <person name="Banfield J.F."/>
        </authorList>
    </citation>
    <scope>NUCLEOTIDE SEQUENCE [LARGE SCALE GENOMIC DNA]</scope>
</reference>
<comment type="pathway">
    <text evidence="4">Pyrimidine metabolism; dUMP biosynthesis; dUMP from dCTP: step 1/1.</text>
</comment>
<evidence type="ECO:0000256" key="5">
    <source>
        <dbReference type="SAM" id="MobiDB-lite"/>
    </source>
</evidence>
<dbReference type="CDD" id="cd07557">
    <property type="entry name" value="trimeric_dUTPase"/>
    <property type="match status" value="1"/>
</dbReference>
<protein>
    <recommendedName>
        <fullName evidence="4">dCTP deaminase, dUMP-forming</fullName>
        <ecNumber evidence="4">3.5.4.30</ecNumber>
    </recommendedName>
    <alternativeName>
        <fullName evidence="4">Bifunctional dCTP deaminase:dUTPase</fullName>
    </alternativeName>
    <alternativeName>
        <fullName evidence="4">DCD-DUT</fullName>
    </alternativeName>
</protein>
<keyword evidence="2 4" id="KW-0378">Hydrolase</keyword>
<feature type="active site" description="Proton donor/acceptor" evidence="4">
    <location>
        <position position="129"/>
    </location>
</feature>
<dbReference type="InterPro" id="IPR036157">
    <property type="entry name" value="dUTPase-like_sf"/>
</dbReference>
<feature type="binding site" evidence="4">
    <location>
        <begin position="101"/>
        <end position="106"/>
    </location>
    <ligand>
        <name>dCTP</name>
        <dbReference type="ChEBI" id="CHEBI:61481"/>
    </ligand>
</feature>
<organism evidence="6 7">
    <name type="scientific">candidate division Kazan bacterium RBG_13_50_9</name>
    <dbReference type="NCBI Taxonomy" id="1798535"/>
    <lineage>
        <taxon>Bacteria</taxon>
        <taxon>Bacteria division Kazan-3B-28</taxon>
    </lineage>
</organism>
<feature type="binding site" evidence="4">
    <location>
        <position position="173"/>
    </location>
    <ligand>
        <name>dCTP</name>
        <dbReference type="ChEBI" id="CHEBI:61481"/>
    </ligand>
</feature>
<feature type="binding site" evidence="4">
    <location>
        <begin position="127"/>
        <end position="129"/>
    </location>
    <ligand>
        <name>dCTP</name>
        <dbReference type="ChEBI" id="CHEBI:61481"/>
    </ligand>
</feature>
<dbReference type="AlphaFoldDB" id="A0A1F4NU82"/>
<dbReference type="STRING" id="1798535.A2V68_01820"/>
<feature type="binding site" evidence="4">
    <location>
        <position position="169"/>
    </location>
    <ligand>
        <name>dCTP</name>
        <dbReference type="ChEBI" id="CHEBI:61481"/>
    </ligand>
</feature>
<dbReference type="PANTHER" id="PTHR42680:SF3">
    <property type="entry name" value="DCTP DEAMINASE"/>
    <property type="match status" value="1"/>
</dbReference>
<gene>
    <name evidence="4" type="primary">dcd</name>
    <name evidence="6" type="ORF">A2V68_01820</name>
</gene>
<dbReference type="Pfam" id="PF22769">
    <property type="entry name" value="DCD"/>
    <property type="match status" value="1"/>
</dbReference>
<sequence length="189" mass="20581">MAVLSDRSIKQAIESGRVKIEPYDPALVQPASLDVRLGNEFKAFRNHAQTCIDPTQPNQLTESITVKEGQFFIIHPGEFILGTTLEVMTLSDDIVVRLEGKSSMGRMGLLIHATAGFVDPGFSGQLTLEISNISNLPIKLYPGMRIGQVSFHPLDQPAEKPYGSRGVGKYQGQMGPTESRVAEEGSPEV</sequence>
<dbReference type="Proteomes" id="UP000176651">
    <property type="component" value="Unassembled WGS sequence"/>
</dbReference>
<dbReference type="EC" id="3.5.4.30" evidence="4"/>
<proteinExistence type="inferred from homology"/>
<dbReference type="GO" id="GO:0006226">
    <property type="term" value="P:dUMP biosynthetic process"/>
    <property type="evidence" value="ECO:0007669"/>
    <property type="project" value="UniProtKB-UniRule"/>
</dbReference>
<dbReference type="PANTHER" id="PTHR42680">
    <property type="entry name" value="DCTP DEAMINASE"/>
    <property type="match status" value="1"/>
</dbReference>
<dbReference type="SUPFAM" id="SSF51283">
    <property type="entry name" value="dUTPase-like"/>
    <property type="match status" value="1"/>
</dbReference>
<dbReference type="UniPathway" id="UPA00610">
    <property type="reaction ID" value="UER00667"/>
</dbReference>
<dbReference type="GO" id="GO:0015949">
    <property type="term" value="P:nucleobase-containing small molecule interconversion"/>
    <property type="evidence" value="ECO:0007669"/>
    <property type="project" value="TreeGrafter"/>
</dbReference>
<dbReference type="FunFam" id="2.70.40.10:FF:000005">
    <property type="entry name" value="dCTP deaminase, dUMP-forming"/>
    <property type="match status" value="1"/>
</dbReference>